<dbReference type="GO" id="GO:0046872">
    <property type="term" value="F:metal ion binding"/>
    <property type="evidence" value="ECO:0007669"/>
    <property type="project" value="InterPro"/>
</dbReference>
<dbReference type="GO" id="GO:0016874">
    <property type="term" value="F:ligase activity"/>
    <property type="evidence" value="ECO:0007669"/>
    <property type="project" value="UniProtKB-KW"/>
</dbReference>
<dbReference type="PANTHER" id="PTHR42793:SF4">
    <property type="entry name" value="BLL6376 PROTEIN"/>
    <property type="match status" value="1"/>
</dbReference>
<accession>A0A4D6XBG3</accession>
<evidence type="ECO:0000256" key="1">
    <source>
        <dbReference type="ARBA" id="ARBA00060888"/>
    </source>
</evidence>
<dbReference type="InterPro" id="IPR003781">
    <property type="entry name" value="CoA-bd"/>
</dbReference>
<dbReference type="OrthoDB" id="9807426at2"/>
<organism evidence="4 5">
    <name type="scientific">Pseudomonas putida</name>
    <name type="common">Arthrobacter siderocapsulatus</name>
    <dbReference type="NCBI Taxonomy" id="303"/>
    <lineage>
        <taxon>Bacteria</taxon>
        <taxon>Pseudomonadati</taxon>
        <taxon>Pseudomonadota</taxon>
        <taxon>Gammaproteobacteria</taxon>
        <taxon>Pseudomonadales</taxon>
        <taxon>Pseudomonadaceae</taxon>
        <taxon>Pseudomonas</taxon>
    </lineage>
</organism>
<comment type="similarity">
    <text evidence="1">In the N-terminal section; belongs to the acetate CoA ligase alpha subunit family.</text>
</comment>
<name>A0A4D6XBG3_PSEPU</name>
<dbReference type="PANTHER" id="PTHR42793">
    <property type="entry name" value="COA BINDING DOMAIN CONTAINING PROTEIN"/>
    <property type="match status" value="1"/>
</dbReference>
<keyword evidence="2" id="KW-0547">Nucleotide-binding</keyword>
<dbReference type="Gene3D" id="3.40.50.720">
    <property type="entry name" value="NAD(P)-binding Rossmann-like Domain"/>
    <property type="match status" value="1"/>
</dbReference>
<dbReference type="GO" id="GO:0005524">
    <property type="term" value="F:ATP binding"/>
    <property type="evidence" value="ECO:0007669"/>
    <property type="project" value="UniProtKB-UniRule"/>
</dbReference>
<dbReference type="InterPro" id="IPR016102">
    <property type="entry name" value="Succinyl-CoA_synth-like"/>
</dbReference>
<dbReference type="Pfam" id="PF13549">
    <property type="entry name" value="ATP-grasp_5"/>
    <property type="match status" value="1"/>
</dbReference>
<dbReference type="SMART" id="SM00881">
    <property type="entry name" value="CoA_binding"/>
    <property type="match status" value="1"/>
</dbReference>
<protein>
    <submittedName>
        <fullName evidence="4">Acetate--CoA ligase family protein</fullName>
    </submittedName>
</protein>
<dbReference type="Pfam" id="PF13380">
    <property type="entry name" value="CoA_binding_2"/>
    <property type="match status" value="1"/>
</dbReference>
<dbReference type="Gene3D" id="3.40.50.261">
    <property type="entry name" value="Succinyl-CoA synthetase domains"/>
    <property type="match status" value="2"/>
</dbReference>
<proteinExistence type="inferred from homology"/>
<dbReference type="Pfam" id="PF13607">
    <property type="entry name" value="Succ_CoA_lig"/>
    <property type="match status" value="1"/>
</dbReference>
<evidence type="ECO:0000313" key="5">
    <source>
        <dbReference type="Proteomes" id="UP000298551"/>
    </source>
</evidence>
<dbReference type="InterPro" id="IPR032875">
    <property type="entry name" value="Succ_CoA_lig_flav_dom"/>
</dbReference>
<dbReference type="EMBL" id="CP039371">
    <property type="protein sequence ID" value="QCI11640.1"/>
    <property type="molecule type" value="Genomic_DNA"/>
</dbReference>
<gene>
    <name evidence="4" type="ORF">E6B08_09730</name>
</gene>
<dbReference type="SUPFAM" id="SSF56059">
    <property type="entry name" value="Glutathione synthetase ATP-binding domain-like"/>
    <property type="match status" value="1"/>
</dbReference>
<dbReference type="PROSITE" id="PS50975">
    <property type="entry name" value="ATP_GRASP"/>
    <property type="match status" value="1"/>
</dbReference>
<dbReference type="Gene3D" id="3.30.1490.20">
    <property type="entry name" value="ATP-grasp fold, A domain"/>
    <property type="match status" value="1"/>
</dbReference>
<keyword evidence="2" id="KW-0067">ATP-binding</keyword>
<dbReference type="SUPFAM" id="SSF51735">
    <property type="entry name" value="NAD(P)-binding Rossmann-fold domains"/>
    <property type="match status" value="1"/>
</dbReference>
<evidence type="ECO:0000259" key="3">
    <source>
        <dbReference type="PROSITE" id="PS50975"/>
    </source>
</evidence>
<keyword evidence="4" id="KW-0436">Ligase</keyword>
<dbReference type="RefSeq" id="WP_136913807.1">
    <property type="nucleotide sequence ID" value="NZ_CP039371.1"/>
</dbReference>
<dbReference type="Gene3D" id="3.30.470.20">
    <property type="entry name" value="ATP-grasp fold, B domain"/>
    <property type="match status" value="1"/>
</dbReference>
<reference evidence="5" key="1">
    <citation type="submission" date="2019-04" db="EMBL/GenBank/DDBJ databases">
        <title>Genome sequence of Pseudomonas putida 1290, an auxin catabolizing strain.</title>
        <authorList>
            <person name="Laird T.S."/>
            <person name="Leveau J.H.J."/>
        </authorList>
    </citation>
    <scope>NUCLEOTIDE SEQUENCE [LARGE SCALE GENOMIC DNA]</scope>
    <source>
        <strain evidence="5">1290</strain>
    </source>
</reference>
<dbReference type="Proteomes" id="UP000298551">
    <property type="component" value="Chromosome"/>
</dbReference>
<dbReference type="InterPro" id="IPR036291">
    <property type="entry name" value="NAD(P)-bd_dom_sf"/>
</dbReference>
<evidence type="ECO:0000313" key="4">
    <source>
        <dbReference type="EMBL" id="QCI11640.1"/>
    </source>
</evidence>
<sequence length="711" mass="74973">MSVSHLQHAPFSSLTPLVQPNSVAVVGASSDPHRIGGRPIAYMLRNGFAGRILPVNPTRSEIQGLPAFASVEALPEAPDVAIVAVPAPQVLETIQALGRKGARSAIVFSSGFSEVGEEGVAMQDAIVEAARAANMRLLGPNALGVFNANLGYYAFFSTSLERGTPLPGRVGIATQSGAYGAHLLGLSRQRGLGTPICIATGNEADVTLGDSIGWLVESPDVDVVMAYAESIRNVDSFLAALEAAHRAGKPVILHKVGRSELGGRAAMSHTASLAGDDKVLDAVLADYAVIRARTTEELVDIAYLATQRLYPVNNSLGMITVSGGAGIIVSDAAEEVGLPMPPMPEAAQQRLKQRLSYASPMNPVDCTAQALNDLSLVHDFTESMVVDGGYRSLVAFFTQAGTAASIGPRLAEQFSRIKADHPDRLFVVSVMGEGEELDPYQKAGFALFEDPTRAVHAINAMGKLGEAFARPLRKRPVASGVELPARTPGEAEAKQLLARAGIESAPEQVLRSPEEAAAFAERIGFPVVLKIASADILHKSEIGGVLLNVDSAQAVRDGFALLQRRAAEHAPEARIDGVLVARQLQGGVECFMGIQRDPQFGPVAVFGLGGIFVEVLKDVVFRRCPFGVEEAEQMIRSIKGAPLLLGARGRPVTDIPALAKVLSQLSQFAAAAGPRLRSVDLNPVFAMPEGQGAWAADAVLEVEEMDHGTES</sequence>
<feature type="domain" description="ATP-grasp" evidence="3">
    <location>
        <begin position="494"/>
        <end position="530"/>
    </location>
</feature>
<evidence type="ECO:0000256" key="2">
    <source>
        <dbReference type="PROSITE-ProRule" id="PRU00409"/>
    </source>
</evidence>
<dbReference type="SUPFAM" id="SSF52210">
    <property type="entry name" value="Succinyl-CoA synthetase domains"/>
    <property type="match status" value="2"/>
</dbReference>
<dbReference type="AlphaFoldDB" id="A0A4D6XBG3"/>
<dbReference type="FunFam" id="3.30.1490.20:FF:000020">
    <property type="entry name" value="Protein lysine acetyltransferase"/>
    <property type="match status" value="1"/>
</dbReference>
<dbReference type="InterPro" id="IPR011761">
    <property type="entry name" value="ATP-grasp"/>
</dbReference>
<dbReference type="InterPro" id="IPR013815">
    <property type="entry name" value="ATP_grasp_subdomain_1"/>
</dbReference>